<dbReference type="AlphaFoldDB" id="A0A2N1NQ08"/>
<protein>
    <submittedName>
        <fullName evidence="1">Uncharacterized protein</fullName>
    </submittedName>
</protein>
<dbReference type="EMBL" id="LLXL01000214">
    <property type="protein sequence ID" value="PKK75911.1"/>
    <property type="molecule type" value="Genomic_DNA"/>
</dbReference>
<reference evidence="1 2" key="2">
    <citation type="submission" date="2017-10" db="EMBL/GenBank/DDBJ databases">
        <title>Extensive intraspecific genome diversity in a model arbuscular mycorrhizal fungus.</title>
        <authorList>
            <person name="Chen E.C.H."/>
            <person name="Morin E."/>
            <person name="Baudet D."/>
            <person name="Noel J."/>
            <person name="Ndikumana S."/>
            <person name="Charron P."/>
            <person name="St-Onge C."/>
            <person name="Giorgi J."/>
            <person name="Grigoriev I.V."/>
            <person name="Roux C."/>
            <person name="Martin F.M."/>
            <person name="Corradi N."/>
        </authorList>
    </citation>
    <scope>NUCLEOTIDE SEQUENCE [LARGE SCALE GENOMIC DNA]</scope>
    <source>
        <strain evidence="1 2">C2</strain>
    </source>
</reference>
<evidence type="ECO:0000313" key="1">
    <source>
        <dbReference type="EMBL" id="PKK75911.1"/>
    </source>
</evidence>
<accession>A0A2N1NQ08</accession>
<organism evidence="1 2">
    <name type="scientific">Rhizophagus irregularis</name>
    <dbReference type="NCBI Taxonomy" id="588596"/>
    <lineage>
        <taxon>Eukaryota</taxon>
        <taxon>Fungi</taxon>
        <taxon>Fungi incertae sedis</taxon>
        <taxon>Mucoromycota</taxon>
        <taxon>Glomeromycotina</taxon>
        <taxon>Glomeromycetes</taxon>
        <taxon>Glomerales</taxon>
        <taxon>Glomeraceae</taxon>
        <taxon>Rhizophagus</taxon>
    </lineage>
</organism>
<dbReference type="Proteomes" id="UP000233469">
    <property type="component" value="Unassembled WGS sequence"/>
</dbReference>
<proteinExistence type="predicted"/>
<evidence type="ECO:0000313" key="2">
    <source>
        <dbReference type="Proteomes" id="UP000233469"/>
    </source>
</evidence>
<sequence length="60" mass="6706">MSTSESYPIVKMSETIGYHIIVTSIATSIATSTSDNLNEYDNLWTARFLYEGNDIANLKD</sequence>
<reference evidence="1 2" key="1">
    <citation type="submission" date="2016-04" db="EMBL/GenBank/DDBJ databases">
        <title>Genome analyses suggest a sexual origin of heterokaryosis in a supposedly ancient asexual fungus.</title>
        <authorList>
            <person name="Ropars J."/>
            <person name="Sedzielewska K."/>
            <person name="Noel J."/>
            <person name="Charron P."/>
            <person name="Farinelli L."/>
            <person name="Marton T."/>
            <person name="Kruger M."/>
            <person name="Pelin A."/>
            <person name="Brachmann A."/>
            <person name="Corradi N."/>
        </authorList>
    </citation>
    <scope>NUCLEOTIDE SEQUENCE [LARGE SCALE GENOMIC DNA]</scope>
    <source>
        <strain evidence="1 2">C2</strain>
    </source>
</reference>
<comment type="caution">
    <text evidence="1">The sequence shown here is derived from an EMBL/GenBank/DDBJ whole genome shotgun (WGS) entry which is preliminary data.</text>
</comment>
<name>A0A2N1NQ08_9GLOM</name>
<gene>
    <name evidence="1" type="ORF">RhiirC2_773076</name>
</gene>